<dbReference type="GO" id="GO:0009378">
    <property type="term" value="F:four-way junction helicase activity"/>
    <property type="evidence" value="ECO:0007669"/>
    <property type="project" value="TreeGrafter"/>
</dbReference>
<keyword evidence="7" id="KW-0413">Isomerase</keyword>
<dbReference type="EC" id="5.6.2.4" evidence="9"/>
<dbReference type="Proteomes" id="UP000266861">
    <property type="component" value="Unassembled WGS sequence"/>
</dbReference>
<dbReference type="SMART" id="SM00487">
    <property type="entry name" value="DEXDc"/>
    <property type="match status" value="1"/>
</dbReference>
<evidence type="ECO:0000259" key="10">
    <source>
        <dbReference type="PROSITE" id="PS51192"/>
    </source>
</evidence>
<evidence type="ECO:0000256" key="4">
    <source>
        <dbReference type="ARBA" id="ARBA00022806"/>
    </source>
</evidence>
<dbReference type="Pfam" id="PF00271">
    <property type="entry name" value="Helicase_C"/>
    <property type="match status" value="1"/>
</dbReference>
<keyword evidence="5" id="KW-0067">ATP-binding</keyword>
<dbReference type="Gene3D" id="1.10.10.10">
    <property type="entry name" value="Winged helix-like DNA-binding domain superfamily/Winged helix DNA-binding domain"/>
    <property type="match status" value="1"/>
</dbReference>
<evidence type="ECO:0000256" key="2">
    <source>
        <dbReference type="ARBA" id="ARBA00022741"/>
    </source>
</evidence>
<dbReference type="InterPro" id="IPR014001">
    <property type="entry name" value="Helicase_ATP-bd"/>
</dbReference>
<dbReference type="SMART" id="SM00490">
    <property type="entry name" value="HELICc"/>
    <property type="match status" value="1"/>
</dbReference>
<dbReference type="GO" id="GO:0003677">
    <property type="term" value="F:DNA binding"/>
    <property type="evidence" value="ECO:0007669"/>
    <property type="project" value="UniProtKB-KW"/>
</dbReference>
<keyword evidence="3" id="KW-0378">Hydrolase</keyword>
<gene>
    <name evidence="12" type="ORF">Glove_284g22</name>
</gene>
<dbReference type="InterPro" id="IPR041078">
    <property type="entry name" value="Plavaka"/>
</dbReference>
<reference evidence="12 13" key="1">
    <citation type="submission" date="2018-08" db="EMBL/GenBank/DDBJ databases">
        <title>Genome and evolution of the arbuscular mycorrhizal fungus Diversispora epigaea (formerly Glomus versiforme) and its bacterial endosymbionts.</title>
        <authorList>
            <person name="Sun X."/>
            <person name="Fei Z."/>
            <person name="Harrison M."/>
        </authorList>
    </citation>
    <scope>NUCLEOTIDE SEQUENCE [LARGE SCALE GENOMIC DNA]</scope>
    <source>
        <strain evidence="12 13">IT104</strain>
    </source>
</reference>
<evidence type="ECO:0000256" key="9">
    <source>
        <dbReference type="ARBA" id="ARBA00034808"/>
    </source>
</evidence>
<organism evidence="12 13">
    <name type="scientific">Diversispora epigaea</name>
    <dbReference type="NCBI Taxonomy" id="1348612"/>
    <lineage>
        <taxon>Eukaryota</taxon>
        <taxon>Fungi</taxon>
        <taxon>Fungi incertae sedis</taxon>
        <taxon>Mucoromycota</taxon>
        <taxon>Glomeromycotina</taxon>
        <taxon>Glomeromycetes</taxon>
        <taxon>Diversisporales</taxon>
        <taxon>Diversisporaceae</taxon>
        <taxon>Diversispora</taxon>
    </lineage>
</organism>
<dbReference type="GO" id="GO:0000724">
    <property type="term" value="P:double-strand break repair via homologous recombination"/>
    <property type="evidence" value="ECO:0007669"/>
    <property type="project" value="TreeGrafter"/>
</dbReference>
<feature type="domain" description="Helicase C-terminal" evidence="11">
    <location>
        <begin position="677"/>
        <end position="826"/>
    </location>
</feature>
<dbReference type="SUPFAM" id="SSF52540">
    <property type="entry name" value="P-loop containing nucleoside triphosphate hydrolases"/>
    <property type="match status" value="1"/>
</dbReference>
<dbReference type="InterPro" id="IPR027417">
    <property type="entry name" value="P-loop_NTPase"/>
</dbReference>
<dbReference type="InterPro" id="IPR004589">
    <property type="entry name" value="DNA_helicase_ATP-dep_RecQ"/>
</dbReference>
<dbReference type="Pfam" id="PF00270">
    <property type="entry name" value="DEAD"/>
    <property type="match status" value="1"/>
</dbReference>
<dbReference type="OrthoDB" id="2790700at2759"/>
<keyword evidence="4" id="KW-0347">Helicase</keyword>
<dbReference type="GO" id="GO:0005737">
    <property type="term" value="C:cytoplasm"/>
    <property type="evidence" value="ECO:0007669"/>
    <property type="project" value="TreeGrafter"/>
</dbReference>
<dbReference type="GO" id="GO:0005694">
    <property type="term" value="C:chromosome"/>
    <property type="evidence" value="ECO:0007669"/>
    <property type="project" value="TreeGrafter"/>
</dbReference>
<dbReference type="GO" id="GO:0016787">
    <property type="term" value="F:hydrolase activity"/>
    <property type="evidence" value="ECO:0007669"/>
    <property type="project" value="UniProtKB-KW"/>
</dbReference>
<dbReference type="PROSITE" id="PS51194">
    <property type="entry name" value="HELICASE_CTER"/>
    <property type="match status" value="1"/>
</dbReference>
<dbReference type="PROSITE" id="PS51192">
    <property type="entry name" value="HELICASE_ATP_BIND_1"/>
    <property type="match status" value="1"/>
</dbReference>
<evidence type="ECO:0000256" key="1">
    <source>
        <dbReference type="ARBA" id="ARBA00005446"/>
    </source>
</evidence>
<evidence type="ECO:0000313" key="13">
    <source>
        <dbReference type="Proteomes" id="UP000266861"/>
    </source>
</evidence>
<evidence type="ECO:0000313" key="12">
    <source>
        <dbReference type="EMBL" id="RHZ69349.1"/>
    </source>
</evidence>
<comment type="catalytic activity">
    <reaction evidence="8">
        <text>Couples ATP hydrolysis with the unwinding of duplex DNA by translocating in the 3'-5' direction.</text>
        <dbReference type="EC" id="5.6.2.4"/>
    </reaction>
</comment>
<sequence>MSTSFQCPHCPRNFSTWDAYSQHVKGRIMAPNWCMALVSQDPINRKAYKRSNGSWIVTDYSFGLRVLGLHNEKKAFDFTSDILEIVEKKNHNAGYFFQCNKEMEYSLIPLLPGYTVYTSAGNKKFKLAILENNNQLYFFWEEYGCDTSYVDKKAQGSERMAFHYMLKKYGLNSNNSIISILGLNISEIIKNLQQLVHKKFPSIFQIQNSSSENSKVQYVTKKEETLRRSLKREINKIDNNDSNIIHGINIETEGKILAPKETQILMIKNVEYKQSIYSKNKIIKTLKEKIVSNEKKNVEIITQNNNEIQKLAEKEIEENKLGSTIFIRYNYQPVIGFHTVEHSRSLGRSDSDSSIILHEGNFNKTSRQMEHTILIELLNDIMPILEECDYTLHICVDGDLETNKTLACVPAVSRIFADLKHVSKNIRKNLLKKKYSHWHSFEQHIMNYFNSCIFVAGIQKNNNPNDAPSEEEMRHIQVEGLIQHLLNNHSLCWRKTLCYALSAICFEGLTIVFSPLKALMEDQKRELIKAGIPCATLYANLVQGINTQEKIFEEIACGLIKILFITPEKLVSNEGFCKFITRLYNQKMVQFVIDEVHCIISYQDFRKAWGQLGILKQRWKLAPIMLLTATCTRSEVDEICENLSIDENNFTLVRGFTNYRQEIIFNVKERKEIKDQYITDIIDIINKNLDYQIIIYCPTHSNCEFLFNKLQENLSNILIGYFHDGLRDDERETTMNNWKSNNIQIMVATSAFGMGINSKNIRTVIHAGAPMSMTNLIQEAGRAGRDGNMATHIIFYNKKDIRTNYSIVAEYKETESITNTTVNDQILNNKLIRASNKIFEVLYYCNSQYECRQQLIWKYQVWPNEESPPICEKCDNCINKIAKKPKLVDGKEKIIKLLEVIEFLTQEKNEQISPDDIIDVFRGGKTAKVKQKNWNTLPVYPTEKRKVLKTKELILFALLDLVVRGLVQEKIILRRPNEGSIGLSSSIVVVGVVHGAQANANIQNWQYYFCVTCIIKLRSVLCYLKKLDLHKHIGLYSTLNRCINTVYLSTEESSEDISDIVSSVNEMSLDDEDFSCINEFQIIREENSQVFYQYESDQDYAGDISFGEISHSSNILEEYENFDEILPASLQSNEEPEVENIKEFPNEAYADLMALVIENNLNNKAGNAIIKFFNKHSDLSQLLPLPKNIETGRKFMDKMNISQLSYSKYCVLTHNSQDYFVHYRPIKNCIKNLLSNPDILKNLMFRYENSKIEDEKSYGEQNFGNWWKQVERSISNHTNILSIILYSDATITDTLGKSSLHPIYVSLGNIPTWRRNKEDAKQLLGYLPILSAKNEKEKKSSEFKELVRETFHNSIKFLLDPLFQGDGVDFNIDDKDIWFFPRISTIICDWPEACTFSLTYKSANSNYPCHFCLVQKEDLIDIRKEVILHNHVNMKEYFDSNINNLTGLEQVNNYFWSIPNLNIYAATVPDRMHHLDLGLFKYQIEFTMELLKKKKLLNEVNERIADIPRHSQLKVFKKKIQLSQLTASEYRDMMKIMVFVVDDLQIEDLSEVYMKWNEMYLLSRSEKFKESDLEKFQKAINDWSDLFIKLFQKISNSHLKFPKLHSWIYHIVDTIREYGAINGYTTETYESLHKTYIRRRAIVSRNRVGKTKTPMAFVYIAKLFDFDLSESMIEQNKIDLNLDKKIIKGFEKFIDCLKVYLNILNIISAEGCRIKIYSSVTLKNGTILRTKNDFHHRPWFSNIAVNMNEEELSEYLSDKGICYAQTLLIIEIRLSNKSPIHLALVQWYDFIEETPFVYGCLLLRLVEVYNFIEIEAIENTIHVVPCFDKNNEYFIRRRAIVSRNRVGKTKTPMAFVYIAKLFDFDLSESMIEQNKIDLNLDKKIIKGFEKFIDCLKVYLNILNIISAEGCRIKIYSSVTLKNGTILRTKNDFHHRPWFSNIAVNMNEEELSEYLSDKGICYAQTLLIIEIRLSNKSPIHLALVQWYDFIEETPFVYGCLLLRLVEVYNFIEIEAIENTIHVVPCFDKNNEYFVNKYLF</sequence>
<evidence type="ECO:0000256" key="3">
    <source>
        <dbReference type="ARBA" id="ARBA00022801"/>
    </source>
</evidence>
<comment type="similarity">
    <text evidence="1">Belongs to the helicase family. RecQ subfamily.</text>
</comment>
<dbReference type="PANTHER" id="PTHR13710">
    <property type="entry name" value="DNA HELICASE RECQ FAMILY MEMBER"/>
    <property type="match status" value="1"/>
</dbReference>
<dbReference type="GO" id="GO:0043138">
    <property type="term" value="F:3'-5' DNA helicase activity"/>
    <property type="evidence" value="ECO:0007669"/>
    <property type="project" value="UniProtKB-EC"/>
</dbReference>
<dbReference type="GO" id="GO:0005524">
    <property type="term" value="F:ATP binding"/>
    <property type="evidence" value="ECO:0007669"/>
    <property type="project" value="UniProtKB-KW"/>
</dbReference>
<keyword evidence="13" id="KW-1185">Reference proteome</keyword>
<dbReference type="Pfam" id="PF18759">
    <property type="entry name" value="Plavaka"/>
    <property type="match status" value="1"/>
</dbReference>
<dbReference type="InterPro" id="IPR011545">
    <property type="entry name" value="DEAD/DEAH_box_helicase_dom"/>
</dbReference>
<proteinExistence type="inferred from homology"/>
<feature type="domain" description="Helicase ATP-binding" evidence="10">
    <location>
        <begin position="495"/>
        <end position="649"/>
    </location>
</feature>
<accession>A0A397I169</accession>
<dbReference type="PANTHER" id="PTHR13710:SF105">
    <property type="entry name" value="ATP-DEPENDENT DNA HELICASE Q1"/>
    <property type="match status" value="1"/>
</dbReference>
<evidence type="ECO:0000256" key="8">
    <source>
        <dbReference type="ARBA" id="ARBA00034617"/>
    </source>
</evidence>
<evidence type="ECO:0000256" key="6">
    <source>
        <dbReference type="ARBA" id="ARBA00023125"/>
    </source>
</evidence>
<protein>
    <recommendedName>
        <fullName evidence="9">DNA 3'-5' helicase</fullName>
        <ecNumber evidence="9">5.6.2.4</ecNumber>
    </recommendedName>
</protein>
<evidence type="ECO:0000256" key="5">
    <source>
        <dbReference type="ARBA" id="ARBA00022840"/>
    </source>
</evidence>
<name>A0A397I169_9GLOM</name>
<comment type="caution">
    <text evidence="12">The sequence shown here is derived from an EMBL/GenBank/DDBJ whole genome shotgun (WGS) entry which is preliminary data.</text>
</comment>
<dbReference type="NCBIfam" id="TIGR00614">
    <property type="entry name" value="recQ_fam"/>
    <property type="match status" value="1"/>
</dbReference>
<evidence type="ECO:0000259" key="11">
    <source>
        <dbReference type="PROSITE" id="PS51194"/>
    </source>
</evidence>
<dbReference type="InterPro" id="IPR001650">
    <property type="entry name" value="Helicase_C-like"/>
</dbReference>
<dbReference type="STRING" id="1348612.A0A397I169"/>
<dbReference type="Gene3D" id="3.40.50.300">
    <property type="entry name" value="P-loop containing nucleotide triphosphate hydrolases"/>
    <property type="match status" value="2"/>
</dbReference>
<dbReference type="InterPro" id="IPR036388">
    <property type="entry name" value="WH-like_DNA-bd_sf"/>
</dbReference>
<dbReference type="EMBL" id="PQFF01000260">
    <property type="protein sequence ID" value="RHZ69349.1"/>
    <property type="molecule type" value="Genomic_DNA"/>
</dbReference>
<evidence type="ECO:0000256" key="7">
    <source>
        <dbReference type="ARBA" id="ARBA00023235"/>
    </source>
</evidence>
<keyword evidence="2" id="KW-0547">Nucleotide-binding</keyword>
<keyword evidence="6" id="KW-0238">DNA-binding</keyword>